<dbReference type="Proteomes" id="UP001590951">
    <property type="component" value="Unassembled WGS sequence"/>
</dbReference>
<sequence>MFSIRPRLCICLTILTQTYAQLLPDSQALIMNELEHLYFDDTGPGGFKSGIVPCTNYVDSKTGLNNNTLGRETAAQWIRTAFHDFVTADVAAGTGGLDASIGFETLRPENVGVAFNDSLFFFSFFITDKSSMADLIAMGVAMAIGACGGPQIPYRGGRIDATEAGPFGVCQPETDLKTTLSSFSGAGFNQADAIALTACGHTMGGVHYSTFPQIVGPEAVSPDNLGGRIPFDDTVAVNDINVVRQYLSGTGNRGGALVTTTNKTVQSDLRLYASDNNKTMEKLSQSPEQFNSICTNLIARMIDTIPNGVTLTPVLDPRNVKHADILLNVDWSGKLTLSGFLRYIETAGSASDPKSLDVTVINRDGVLTANTVKALGNLSTDTGNGVFGPTFRYPFTVDIPGETGLGGLAVGSERFPLQDTLFVVPLLSSVTPGLASYNILDPDKLWTFNVTAAYRTFSTPSSLTAIVKYPVPQPGNMSPRIDSSNTAQLALIGKTGPFSLYSAALQYTLNSKQVFGSSIDIVDEGSGAKAEFFKLFSIMEFF</sequence>
<dbReference type="InterPro" id="IPR044831">
    <property type="entry name" value="Ccp1-like"/>
</dbReference>
<protein>
    <recommendedName>
        <fullName evidence="5">Peroxidase</fullName>
        <ecNumber evidence="5">1.11.1.-</ecNumber>
    </recommendedName>
</protein>
<gene>
    <name evidence="7" type="ORF">ABVK25_005451</name>
</gene>
<evidence type="ECO:0000313" key="8">
    <source>
        <dbReference type="Proteomes" id="UP001590951"/>
    </source>
</evidence>
<evidence type="ECO:0000256" key="1">
    <source>
        <dbReference type="ARBA" id="ARBA00022559"/>
    </source>
</evidence>
<evidence type="ECO:0000256" key="3">
    <source>
        <dbReference type="ARBA" id="ARBA00023002"/>
    </source>
</evidence>
<dbReference type="PANTHER" id="PTHR31356">
    <property type="entry name" value="THYLAKOID LUMENAL 29 KDA PROTEIN, CHLOROPLASTIC-RELATED"/>
    <property type="match status" value="1"/>
</dbReference>
<dbReference type="EC" id="1.11.1.-" evidence="5"/>
<keyword evidence="2" id="KW-0408">Iron</keyword>
<organism evidence="7 8">
    <name type="scientific">Lepraria finkii</name>
    <dbReference type="NCBI Taxonomy" id="1340010"/>
    <lineage>
        <taxon>Eukaryota</taxon>
        <taxon>Fungi</taxon>
        <taxon>Dikarya</taxon>
        <taxon>Ascomycota</taxon>
        <taxon>Pezizomycotina</taxon>
        <taxon>Lecanoromycetes</taxon>
        <taxon>OSLEUM clade</taxon>
        <taxon>Lecanoromycetidae</taxon>
        <taxon>Lecanorales</taxon>
        <taxon>Lecanorineae</taxon>
        <taxon>Stereocaulaceae</taxon>
        <taxon>Lepraria</taxon>
    </lineage>
</organism>
<keyword evidence="2" id="KW-0479">Metal-binding</keyword>
<feature type="domain" description="Plant heme peroxidase family profile" evidence="6">
    <location>
        <begin position="131"/>
        <end position="211"/>
    </location>
</feature>
<dbReference type="EMBL" id="JBHFEH010000016">
    <property type="protein sequence ID" value="KAL2054310.1"/>
    <property type="molecule type" value="Genomic_DNA"/>
</dbReference>
<dbReference type="InterPro" id="IPR010255">
    <property type="entry name" value="Haem_peroxidase_sf"/>
</dbReference>
<keyword evidence="5" id="KW-0732">Signal</keyword>
<keyword evidence="8" id="KW-1185">Reference proteome</keyword>
<feature type="chain" id="PRO_5045009698" description="Peroxidase" evidence="5">
    <location>
        <begin position="21"/>
        <end position="542"/>
    </location>
</feature>
<keyword evidence="1 5" id="KW-0575">Peroxidase</keyword>
<evidence type="ECO:0000256" key="5">
    <source>
        <dbReference type="RuleBase" id="RU363051"/>
    </source>
</evidence>
<dbReference type="InterPro" id="IPR002016">
    <property type="entry name" value="Haem_peroxidase"/>
</dbReference>
<comment type="caution">
    <text evidence="7">The sequence shown here is derived from an EMBL/GenBank/DDBJ whole genome shotgun (WGS) entry which is preliminary data.</text>
</comment>
<dbReference type="Gene3D" id="1.10.520.10">
    <property type="match status" value="1"/>
</dbReference>
<comment type="similarity">
    <text evidence="4">Belongs to the peroxidase family.</text>
</comment>
<evidence type="ECO:0000256" key="4">
    <source>
        <dbReference type="RuleBase" id="RU004241"/>
    </source>
</evidence>
<dbReference type="PANTHER" id="PTHR31356:SF53">
    <property type="entry name" value="HEME PEROXIDASE"/>
    <property type="match status" value="1"/>
</dbReference>
<evidence type="ECO:0000259" key="6">
    <source>
        <dbReference type="PROSITE" id="PS50873"/>
    </source>
</evidence>
<accession>A0ABR4B9A2</accession>
<name>A0ABR4B9A2_9LECA</name>
<dbReference type="PROSITE" id="PS50873">
    <property type="entry name" value="PEROXIDASE_4"/>
    <property type="match status" value="1"/>
</dbReference>
<evidence type="ECO:0000313" key="7">
    <source>
        <dbReference type="EMBL" id="KAL2054310.1"/>
    </source>
</evidence>
<dbReference type="PRINTS" id="PR00458">
    <property type="entry name" value="PEROXIDASE"/>
</dbReference>
<dbReference type="Pfam" id="PF00141">
    <property type="entry name" value="peroxidase"/>
    <property type="match status" value="1"/>
</dbReference>
<keyword evidence="2" id="KW-0349">Heme</keyword>
<reference evidence="7 8" key="1">
    <citation type="submission" date="2024-09" db="EMBL/GenBank/DDBJ databases">
        <title>Rethinking Asexuality: The Enigmatic Case of Functional Sexual Genes in Lepraria (Stereocaulaceae).</title>
        <authorList>
            <person name="Doellman M."/>
            <person name="Sun Y."/>
            <person name="Barcenas-Pena A."/>
            <person name="Lumbsch H.T."/>
            <person name="Grewe F."/>
        </authorList>
    </citation>
    <scope>NUCLEOTIDE SEQUENCE [LARGE SCALE GENOMIC DNA]</scope>
    <source>
        <strain evidence="7 8">Grewe 0041</strain>
    </source>
</reference>
<feature type="signal peptide" evidence="5">
    <location>
        <begin position="1"/>
        <end position="20"/>
    </location>
</feature>
<keyword evidence="3 5" id="KW-0560">Oxidoreductase</keyword>
<dbReference type="SUPFAM" id="SSF48113">
    <property type="entry name" value="Heme-dependent peroxidases"/>
    <property type="match status" value="1"/>
</dbReference>
<evidence type="ECO:0000256" key="2">
    <source>
        <dbReference type="ARBA" id="ARBA00022617"/>
    </source>
</evidence>
<proteinExistence type="inferred from homology"/>